<comment type="subcellular location">
    <subcellularLocation>
        <location evidence="1">Membrane</location>
        <topology evidence="1">Multi-pass membrane protein</topology>
    </subcellularLocation>
</comment>
<sequence>MDGLIVPAGPPPPGVVSNFIDPINYSSDLIVCNIVLLVVSTLIVCARIVSRTVLTDWRLGWDDYTMILALIGTIIFTSFVITTTHYGLGQHIWDVPMSTYTPDYPWWIMATFAACPASYYFVKISILFFYLRVFNLQAKLRYIIYALFAYCTIYYWLAVFVIIGLCNTKNRTWNLTVSMNCFAYGPLTLAIGGLDLIADIIVLAFPVPIVLKLKITWTQRIYLLFVFLCGILASVACTIRVAFAAEARGTTDATMAQYHVVTLFCIEHYLALIAACMPTLGPLFRWLRPSQWSKHSERIALGPKINHYNDGEAFQRSWPHHNNHTTSRDHSLMDESIHEPSKPMEGFGGLGHWRPEVSRE</sequence>
<evidence type="ECO:0000256" key="4">
    <source>
        <dbReference type="ARBA" id="ARBA00023136"/>
    </source>
</evidence>
<evidence type="ECO:0000256" key="1">
    <source>
        <dbReference type="ARBA" id="ARBA00004141"/>
    </source>
</evidence>
<dbReference type="InterPro" id="IPR049326">
    <property type="entry name" value="Rhodopsin_dom_fungi"/>
</dbReference>
<feature type="transmembrane region" description="Helical" evidence="6">
    <location>
        <begin position="106"/>
        <end position="130"/>
    </location>
</feature>
<feature type="transmembrane region" description="Helical" evidence="6">
    <location>
        <begin position="25"/>
        <end position="46"/>
    </location>
</feature>
<evidence type="ECO:0000256" key="6">
    <source>
        <dbReference type="SAM" id="Phobius"/>
    </source>
</evidence>
<dbReference type="Pfam" id="PF20684">
    <property type="entry name" value="Fung_rhodopsin"/>
    <property type="match status" value="1"/>
</dbReference>
<evidence type="ECO:0000256" key="3">
    <source>
        <dbReference type="ARBA" id="ARBA00022989"/>
    </source>
</evidence>
<organism evidence="8 9">
    <name type="scientific">Stereocaulon virgatum</name>
    <dbReference type="NCBI Taxonomy" id="373712"/>
    <lineage>
        <taxon>Eukaryota</taxon>
        <taxon>Fungi</taxon>
        <taxon>Dikarya</taxon>
        <taxon>Ascomycota</taxon>
        <taxon>Pezizomycotina</taxon>
        <taxon>Lecanoromycetes</taxon>
        <taxon>OSLEUM clade</taxon>
        <taxon>Lecanoromycetidae</taxon>
        <taxon>Lecanorales</taxon>
        <taxon>Lecanorineae</taxon>
        <taxon>Stereocaulaceae</taxon>
        <taxon>Stereocaulon</taxon>
    </lineage>
</organism>
<comment type="caution">
    <text evidence="8">The sequence shown here is derived from an EMBL/GenBank/DDBJ whole genome shotgun (WGS) entry which is preliminary data.</text>
</comment>
<dbReference type="EMBL" id="JBEFKJ010000007">
    <property type="protein sequence ID" value="KAL2045281.1"/>
    <property type="molecule type" value="Genomic_DNA"/>
</dbReference>
<feature type="domain" description="Rhodopsin" evidence="7">
    <location>
        <begin position="46"/>
        <end position="285"/>
    </location>
</feature>
<feature type="transmembrane region" description="Helical" evidence="6">
    <location>
        <begin position="67"/>
        <end position="86"/>
    </location>
</feature>
<evidence type="ECO:0000256" key="2">
    <source>
        <dbReference type="ARBA" id="ARBA00022692"/>
    </source>
</evidence>
<evidence type="ECO:0000313" key="8">
    <source>
        <dbReference type="EMBL" id="KAL2045281.1"/>
    </source>
</evidence>
<evidence type="ECO:0000259" key="7">
    <source>
        <dbReference type="Pfam" id="PF20684"/>
    </source>
</evidence>
<evidence type="ECO:0000256" key="5">
    <source>
        <dbReference type="ARBA" id="ARBA00038359"/>
    </source>
</evidence>
<feature type="transmembrane region" description="Helical" evidence="6">
    <location>
        <begin position="142"/>
        <end position="163"/>
    </location>
</feature>
<dbReference type="InterPro" id="IPR052337">
    <property type="entry name" value="SAT4-like"/>
</dbReference>
<reference evidence="8 9" key="1">
    <citation type="submission" date="2024-09" db="EMBL/GenBank/DDBJ databases">
        <title>Rethinking Asexuality: The Enigmatic Case of Functional Sexual Genes in Lepraria (Stereocaulaceae).</title>
        <authorList>
            <person name="Doellman M."/>
            <person name="Sun Y."/>
            <person name="Barcenas-Pena A."/>
            <person name="Lumbsch H.T."/>
            <person name="Grewe F."/>
        </authorList>
    </citation>
    <scope>NUCLEOTIDE SEQUENCE [LARGE SCALE GENOMIC DNA]</scope>
    <source>
        <strain evidence="8 9">Mercado 3170</strain>
    </source>
</reference>
<keyword evidence="3 6" id="KW-1133">Transmembrane helix</keyword>
<feature type="transmembrane region" description="Helical" evidence="6">
    <location>
        <begin position="257"/>
        <end position="284"/>
    </location>
</feature>
<dbReference type="PANTHER" id="PTHR33048">
    <property type="entry name" value="PTH11-LIKE INTEGRAL MEMBRANE PROTEIN (AFU_ORTHOLOGUE AFUA_5G11245)"/>
    <property type="match status" value="1"/>
</dbReference>
<keyword evidence="4 6" id="KW-0472">Membrane</keyword>
<dbReference type="Proteomes" id="UP001590950">
    <property type="component" value="Unassembled WGS sequence"/>
</dbReference>
<name>A0ABR4AIF3_9LECA</name>
<keyword evidence="2 6" id="KW-0812">Transmembrane</keyword>
<gene>
    <name evidence="8" type="ORF">N7G274_002364</name>
</gene>
<protein>
    <recommendedName>
        <fullName evidence="7">Rhodopsin domain-containing protein</fullName>
    </recommendedName>
</protein>
<accession>A0ABR4AIF3</accession>
<comment type="similarity">
    <text evidence="5">Belongs to the SAT4 family.</text>
</comment>
<evidence type="ECO:0000313" key="9">
    <source>
        <dbReference type="Proteomes" id="UP001590950"/>
    </source>
</evidence>
<dbReference type="PANTHER" id="PTHR33048:SF47">
    <property type="entry name" value="INTEGRAL MEMBRANE PROTEIN-RELATED"/>
    <property type="match status" value="1"/>
</dbReference>
<feature type="transmembrane region" description="Helical" evidence="6">
    <location>
        <begin position="183"/>
        <end position="209"/>
    </location>
</feature>
<proteinExistence type="inferred from homology"/>
<keyword evidence="9" id="KW-1185">Reference proteome</keyword>
<feature type="transmembrane region" description="Helical" evidence="6">
    <location>
        <begin position="221"/>
        <end position="245"/>
    </location>
</feature>